<evidence type="ECO:0000256" key="3">
    <source>
        <dbReference type="ARBA" id="ARBA00022737"/>
    </source>
</evidence>
<evidence type="ECO:0000256" key="8">
    <source>
        <dbReference type="PROSITE-ProRule" id="PRU00339"/>
    </source>
</evidence>
<dbReference type="KEGG" id="err:DVR09_01370"/>
<feature type="repeat" description="TPR" evidence="8">
    <location>
        <begin position="228"/>
        <end position="261"/>
    </location>
</feature>
<dbReference type="PANTHER" id="PTHR46208:SF1">
    <property type="entry name" value="MITOCHONDRIAL IMPORT RECEPTOR SUBUNIT TOM70"/>
    <property type="match status" value="1"/>
</dbReference>
<dbReference type="Pfam" id="PF13181">
    <property type="entry name" value="TPR_8"/>
    <property type="match status" value="2"/>
</dbReference>
<keyword evidence="4 8" id="KW-0802">TPR repeat</keyword>
<evidence type="ECO:0000256" key="7">
    <source>
        <dbReference type="ARBA" id="ARBA00038030"/>
    </source>
</evidence>
<keyword evidence="9" id="KW-0732">Signal</keyword>
<evidence type="ECO:0000256" key="5">
    <source>
        <dbReference type="ARBA" id="ARBA00022989"/>
    </source>
</evidence>
<dbReference type="PROSITE" id="PS51257">
    <property type="entry name" value="PROKAR_LIPOPROTEIN"/>
    <property type="match status" value="1"/>
</dbReference>
<dbReference type="Proteomes" id="UP000254508">
    <property type="component" value="Chromosome"/>
</dbReference>
<accession>A0A345YB51</accession>
<evidence type="ECO:0000256" key="1">
    <source>
        <dbReference type="ARBA" id="ARBA00004167"/>
    </source>
</evidence>
<evidence type="ECO:0000313" key="11">
    <source>
        <dbReference type="Proteomes" id="UP000254508"/>
    </source>
</evidence>
<keyword evidence="11" id="KW-1185">Reference proteome</keyword>
<dbReference type="SUPFAM" id="SSF48452">
    <property type="entry name" value="TPR-like"/>
    <property type="match status" value="2"/>
</dbReference>
<dbReference type="OrthoDB" id="7487699at2"/>
<feature type="chain" id="PRO_5017079055" evidence="9">
    <location>
        <begin position="26"/>
        <end position="528"/>
    </location>
</feature>
<evidence type="ECO:0000256" key="4">
    <source>
        <dbReference type="ARBA" id="ARBA00022803"/>
    </source>
</evidence>
<dbReference type="AlphaFoldDB" id="A0A345YB51"/>
<feature type="repeat" description="TPR" evidence="8">
    <location>
        <begin position="194"/>
        <end position="227"/>
    </location>
</feature>
<feature type="signal peptide" evidence="9">
    <location>
        <begin position="1"/>
        <end position="25"/>
    </location>
</feature>
<dbReference type="PANTHER" id="PTHR46208">
    <property type="entry name" value="MITOCHONDRIAL IMPORT RECEPTOR SUBUNIT TOM70"/>
    <property type="match status" value="1"/>
</dbReference>
<evidence type="ECO:0000256" key="6">
    <source>
        <dbReference type="ARBA" id="ARBA00023136"/>
    </source>
</evidence>
<protein>
    <submittedName>
        <fullName evidence="10">Tetratricopeptide repeat protein</fullName>
    </submittedName>
</protein>
<dbReference type="RefSeq" id="WP_115415343.1">
    <property type="nucleotide sequence ID" value="NZ_CP031357.1"/>
</dbReference>
<dbReference type="Pfam" id="PF14559">
    <property type="entry name" value="TPR_19"/>
    <property type="match status" value="2"/>
</dbReference>
<reference evidence="11" key="1">
    <citation type="submission" date="2018-07" db="EMBL/GenBank/DDBJ databases">
        <title>Genome sequence of Erythrobacter strain YH-07, an antagonistic bacterium isolated from Yellow Sea.</title>
        <authorList>
            <person name="Tang T."/>
            <person name="Liu Q."/>
            <person name="Sun X."/>
        </authorList>
    </citation>
    <scope>NUCLEOTIDE SEQUENCE [LARGE SCALE GENOMIC DNA]</scope>
    <source>
        <strain evidence="11">YH-07</strain>
    </source>
</reference>
<comment type="subcellular location">
    <subcellularLocation>
        <location evidence="1">Membrane</location>
        <topology evidence="1">Single-pass membrane protein</topology>
    </subcellularLocation>
</comment>
<dbReference type="EMBL" id="CP031357">
    <property type="protein sequence ID" value="AXK41153.1"/>
    <property type="molecule type" value="Genomic_DNA"/>
</dbReference>
<keyword evidence="5" id="KW-1133">Transmembrane helix</keyword>
<keyword evidence="3" id="KW-0677">Repeat</keyword>
<proteinExistence type="inferred from homology"/>
<evidence type="ECO:0000256" key="2">
    <source>
        <dbReference type="ARBA" id="ARBA00022692"/>
    </source>
</evidence>
<dbReference type="InterPro" id="IPR011990">
    <property type="entry name" value="TPR-like_helical_dom_sf"/>
</dbReference>
<dbReference type="GO" id="GO:0016020">
    <property type="term" value="C:membrane"/>
    <property type="evidence" value="ECO:0007669"/>
    <property type="project" value="UniProtKB-SubCell"/>
</dbReference>
<dbReference type="Gene3D" id="1.25.40.10">
    <property type="entry name" value="Tetratricopeptide repeat domain"/>
    <property type="match status" value="4"/>
</dbReference>
<keyword evidence="2" id="KW-0812">Transmembrane</keyword>
<gene>
    <name evidence="10" type="ORF">DVR09_01370</name>
</gene>
<sequence>MRRSFKYTALVVIAPMLLASGCSGLQDNAFEKAQEAYAAGQYGTAQEFVISELKAEPDNEAARMLYARILLELGNGTRAESELKKLSKSAKYGAEAKALLPKAAFLEGRLDKALELTETISGPFAHHMAWARAFALISLDRNDEARTVLREALEAQPDDPELRLLQGHMLLADGKVEEARKLADDLSKKRPKVAQVMLFKGQVALAQGDRDGAFDAFKKAVESQPENPIMLAALGDSYRAAEDLDKAKEYYGRALSVAPGSTIIQLSLAEVEFFSGNEKIAKEIIQNNQAAIEAMPGGLRLSGFVAAEEGNHNTAVAKLTPYLERQPGDALAWAALADSHQALKNAGAEKEARAKLARLESGSGQLETAVQDAKSDMRRELDRANQAIGKERWQEADRIYSSLATGEGSTNPVVFNNAAMVKLQLGDKAGALKMARRAYQLMPDDPYVRDTLGWTLFMNNKDIETASQHLTAAYRALPDNLEISWHLAQVLAAADKRKEAIALMERLRPGLPASQHAELNRMIAQLKS</sequence>
<evidence type="ECO:0000313" key="10">
    <source>
        <dbReference type="EMBL" id="AXK41153.1"/>
    </source>
</evidence>
<dbReference type="InterPro" id="IPR019734">
    <property type="entry name" value="TPR_rpt"/>
</dbReference>
<evidence type="ECO:0000256" key="9">
    <source>
        <dbReference type="SAM" id="SignalP"/>
    </source>
</evidence>
<name>A0A345YB51_9SPHN</name>
<dbReference type="Pfam" id="PF13432">
    <property type="entry name" value="TPR_16"/>
    <property type="match status" value="1"/>
</dbReference>
<dbReference type="PROSITE" id="PS50005">
    <property type="entry name" value="TPR"/>
    <property type="match status" value="2"/>
</dbReference>
<dbReference type="SMART" id="SM00028">
    <property type="entry name" value="TPR"/>
    <property type="match status" value="5"/>
</dbReference>
<comment type="similarity">
    <text evidence="7">Belongs to the Tom70 family.</text>
</comment>
<organism evidence="10 11">
    <name type="scientific">Erythrobacter aureus</name>
    <dbReference type="NCBI Taxonomy" id="2182384"/>
    <lineage>
        <taxon>Bacteria</taxon>
        <taxon>Pseudomonadati</taxon>
        <taxon>Pseudomonadota</taxon>
        <taxon>Alphaproteobacteria</taxon>
        <taxon>Sphingomonadales</taxon>
        <taxon>Erythrobacteraceae</taxon>
        <taxon>Erythrobacter/Porphyrobacter group</taxon>
        <taxon>Erythrobacter</taxon>
    </lineage>
</organism>
<keyword evidence="6" id="KW-0472">Membrane</keyword>